<feature type="domain" description="AbiEi antitoxin N-terminal" evidence="2">
    <location>
        <begin position="20"/>
        <end position="54"/>
    </location>
</feature>
<keyword evidence="4" id="KW-1185">Reference proteome</keyword>
<dbReference type="Pfam" id="PF13338">
    <property type="entry name" value="AbiEi_4"/>
    <property type="match status" value="1"/>
</dbReference>
<evidence type="ECO:0000313" key="3">
    <source>
        <dbReference type="EMBL" id="NVM94801.1"/>
    </source>
</evidence>
<name>A0A7Y7IH37_9MICC</name>
<dbReference type="AlphaFoldDB" id="A0A7Y7IH37"/>
<dbReference type="EMBL" id="JAAMFM010000008">
    <property type="protein sequence ID" value="NVM94801.1"/>
    <property type="molecule type" value="Genomic_DNA"/>
</dbReference>
<dbReference type="Proteomes" id="UP000543556">
    <property type="component" value="Unassembled WGS sequence"/>
</dbReference>
<dbReference type="SUPFAM" id="SSF52980">
    <property type="entry name" value="Restriction endonuclease-like"/>
    <property type="match status" value="1"/>
</dbReference>
<dbReference type="Pfam" id="PF04480">
    <property type="entry name" value="DUF559"/>
    <property type="match status" value="1"/>
</dbReference>
<sequence>MDRPIVEAMFRRLWPADRLVATADQLHAAGLGTRFISDGVRMGLLVRLRRGVYVPRYRWTGKPPWQQAKIRLAAHIAVSHGALVYTHFSAARLHGLHTWDCPADIHANAGYQSSLRGSSADVKLHNFEIPPGDIVRKFFAGIGTTQFTDLARTVLDCAMTASFAQAVVIGDSALHHGLTMEQLNAALMAMGGRKGVKMARKVVRALNALSESAGESRTRLIMADLPIPPPELQITLTVDGDDYRPDFAWREAKLIVEFDGNGKYFDYTSTPDALIKERERESALMEQGWTFVRLKWKHLENPEQVCARIFAAYQRAVGARAA</sequence>
<feature type="domain" description="DUF559" evidence="1">
    <location>
        <begin position="242"/>
        <end position="312"/>
    </location>
</feature>
<gene>
    <name evidence="3" type="ORF">G6034_07750</name>
</gene>
<dbReference type="Gene3D" id="3.40.960.10">
    <property type="entry name" value="VSR Endonuclease"/>
    <property type="match status" value="1"/>
</dbReference>
<dbReference type="RefSeq" id="WP_176634531.1">
    <property type="nucleotide sequence ID" value="NZ_JAAMFM010000008.1"/>
</dbReference>
<reference evidence="3 4" key="1">
    <citation type="submission" date="2020-02" db="EMBL/GenBank/DDBJ databases">
        <title>Genome sequence of strain AETb3-4.</title>
        <authorList>
            <person name="Gao J."/>
            <person name="Zhang X."/>
        </authorList>
    </citation>
    <scope>NUCLEOTIDE SEQUENCE [LARGE SCALE GENOMIC DNA]</scope>
    <source>
        <strain evidence="3 4">AETb3-4</strain>
    </source>
</reference>
<comment type="caution">
    <text evidence="3">The sequence shown here is derived from an EMBL/GenBank/DDBJ whole genome shotgun (WGS) entry which is preliminary data.</text>
</comment>
<dbReference type="InterPro" id="IPR011335">
    <property type="entry name" value="Restrct_endonuc-II-like"/>
</dbReference>
<evidence type="ECO:0000259" key="2">
    <source>
        <dbReference type="Pfam" id="PF13338"/>
    </source>
</evidence>
<proteinExistence type="predicted"/>
<organism evidence="3 4">
    <name type="scientific">Arthrobacter wenxiniae</name>
    <dbReference type="NCBI Taxonomy" id="2713570"/>
    <lineage>
        <taxon>Bacteria</taxon>
        <taxon>Bacillati</taxon>
        <taxon>Actinomycetota</taxon>
        <taxon>Actinomycetes</taxon>
        <taxon>Micrococcales</taxon>
        <taxon>Micrococcaceae</taxon>
        <taxon>Arthrobacter</taxon>
    </lineage>
</organism>
<dbReference type="InterPro" id="IPR025159">
    <property type="entry name" value="AbiEi_N"/>
</dbReference>
<evidence type="ECO:0000259" key="1">
    <source>
        <dbReference type="Pfam" id="PF04480"/>
    </source>
</evidence>
<protein>
    <submittedName>
        <fullName evidence="3">DUF559 domain-containing protein</fullName>
    </submittedName>
</protein>
<accession>A0A7Y7IH37</accession>
<dbReference type="InterPro" id="IPR007569">
    <property type="entry name" value="DUF559"/>
</dbReference>
<evidence type="ECO:0000313" key="4">
    <source>
        <dbReference type="Proteomes" id="UP000543556"/>
    </source>
</evidence>